<dbReference type="InterPro" id="IPR011335">
    <property type="entry name" value="Restrct_endonuc-II-like"/>
</dbReference>
<organism evidence="1 2">
    <name type="scientific">Paracoccus onubensis</name>
    <dbReference type="NCBI Taxonomy" id="1675788"/>
    <lineage>
        <taxon>Bacteria</taxon>
        <taxon>Pseudomonadati</taxon>
        <taxon>Pseudomonadota</taxon>
        <taxon>Alphaproteobacteria</taxon>
        <taxon>Rhodobacterales</taxon>
        <taxon>Paracoccaceae</taxon>
        <taxon>Paracoccus</taxon>
    </lineage>
</organism>
<evidence type="ECO:0000313" key="2">
    <source>
        <dbReference type="Proteomes" id="UP000284202"/>
    </source>
</evidence>
<proteinExistence type="predicted"/>
<dbReference type="EMBL" id="QZCG01000007">
    <property type="protein sequence ID" value="RJE85050.1"/>
    <property type="molecule type" value="Genomic_DNA"/>
</dbReference>
<dbReference type="SUPFAM" id="SSF52980">
    <property type="entry name" value="Restriction endonuclease-like"/>
    <property type="match status" value="1"/>
</dbReference>
<dbReference type="InterPro" id="IPR015278">
    <property type="entry name" value="BglII-like"/>
</dbReference>
<dbReference type="Pfam" id="PF09195">
    <property type="entry name" value="Endonuc-BglII"/>
    <property type="match status" value="1"/>
</dbReference>
<comment type="caution">
    <text evidence="1">The sequence shown here is derived from an EMBL/GenBank/DDBJ whole genome shotgun (WGS) entry which is preliminary data.</text>
</comment>
<dbReference type="GO" id="GO:0009036">
    <property type="term" value="F:type II site-specific deoxyribonuclease activity"/>
    <property type="evidence" value="ECO:0007669"/>
    <property type="project" value="InterPro"/>
</dbReference>
<reference evidence="2" key="1">
    <citation type="submission" date="2018-09" db="EMBL/GenBank/DDBJ databases">
        <title>Acidovorax cavernicola nov. sp. isolated from Gruta de las Maravillas (Aracena, Spain).</title>
        <authorList>
            <person name="Jurado V."/>
            <person name="Gutierrez-Patricio S."/>
            <person name="Gonzalez-Pimentel J.L."/>
            <person name="Miller A.Z."/>
            <person name="Laiz L."/>
            <person name="Saiz-Jimenez C."/>
        </authorList>
    </citation>
    <scope>NUCLEOTIDE SEQUENCE [LARGE SCALE GENOMIC DNA]</scope>
    <source>
        <strain evidence="2">1011MAR3C25</strain>
    </source>
</reference>
<evidence type="ECO:0000313" key="1">
    <source>
        <dbReference type="EMBL" id="RJE85050.1"/>
    </source>
</evidence>
<keyword evidence="2" id="KW-1185">Reference proteome</keyword>
<dbReference type="OrthoDB" id="1956808at2"/>
<protein>
    <submittedName>
        <fullName evidence="1">Uncharacterized protein</fullName>
    </submittedName>
</protein>
<accession>A0A418SVW0</accession>
<gene>
    <name evidence="1" type="ORF">D3P04_11235</name>
</gene>
<dbReference type="AlphaFoldDB" id="A0A418SVW0"/>
<dbReference type="GO" id="GO:0009307">
    <property type="term" value="P:DNA restriction-modification system"/>
    <property type="evidence" value="ECO:0007669"/>
    <property type="project" value="InterPro"/>
</dbReference>
<sequence length="111" mass="12399">MHDEFHGWRHADAILAHDFPNEWRDIPDVLPRFRLLFDLRALSAGVIITRSGELQDIFNNPGRKSSFGALTTHMSRLLSRIEGGGGVGCPLWVFGIIKALYVDGGGDEQRI</sequence>
<dbReference type="Proteomes" id="UP000284202">
    <property type="component" value="Unassembled WGS sequence"/>
</dbReference>
<name>A0A418SVW0_9RHOB</name>